<reference evidence="2" key="1">
    <citation type="journal article" date="2021" name="Nat. Commun.">
        <title>Genetic determinants of endophytism in the Arabidopsis root mycobiome.</title>
        <authorList>
            <person name="Mesny F."/>
            <person name="Miyauchi S."/>
            <person name="Thiergart T."/>
            <person name="Pickel B."/>
            <person name="Atanasova L."/>
            <person name="Karlsson M."/>
            <person name="Huettel B."/>
            <person name="Barry K.W."/>
            <person name="Haridas S."/>
            <person name="Chen C."/>
            <person name="Bauer D."/>
            <person name="Andreopoulos W."/>
            <person name="Pangilinan J."/>
            <person name="LaButti K."/>
            <person name="Riley R."/>
            <person name="Lipzen A."/>
            <person name="Clum A."/>
            <person name="Drula E."/>
            <person name="Henrissat B."/>
            <person name="Kohler A."/>
            <person name="Grigoriev I.V."/>
            <person name="Martin F.M."/>
            <person name="Hacquard S."/>
        </authorList>
    </citation>
    <scope>NUCLEOTIDE SEQUENCE</scope>
    <source>
        <strain evidence="2">MPI-CAGE-CH-0230</strain>
    </source>
</reference>
<comment type="caution">
    <text evidence="2">The sequence shown here is derived from an EMBL/GenBank/DDBJ whole genome shotgun (WGS) entry which is preliminary data.</text>
</comment>
<gene>
    <name evidence="2" type="ORF">B0I36DRAFT_356044</name>
</gene>
<evidence type="ECO:0000313" key="3">
    <source>
        <dbReference type="Proteomes" id="UP000756346"/>
    </source>
</evidence>
<keyword evidence="1" id="KW-0812">Transmembrane</keyword>
<dbReference type="OrthoDB" id="4494341at2759"/>
<proteinExistence type="predicted"/>
<evidence type="ECO:0000313" key="2">
    <source>
        <dbReference type="EMBL" id="KAH7012662.1"/>
    </source>
</evidence>
<name>A0A9P8XRM7_9PEZI</name>
<keyword evidence="1" id="KW-0472">Membrane</keyword>
<feature type="transmembrane region" description="Helical" evidence="1">
    <location>
        <begin position="6"/>
        <end position="24"/>
    </location>
</feature>
<sequence length="204" mass="22159">MDAPEFYAITLGAIPLALILRLIVMAVSKARLCRNGDVRYFLKAPLPVWLSGRSIAPRHEVAIFLAFFAANGLYVAVNSHSSEGAMKRLGSVAIVNLIAASIGAHMNQLVSSCGISPELYLRLHTCIGLTFVVEATSHIVLQIMQGPEIREPLSGIVVSAYPFSDGFSDKVLGRKSSWSNLHRLRAPEKALRSLFHASHSLRPG</sequence>
<keyword evidence="1" id="KW-1133">Transmembrane helix</keyword>
<keyword evidence="3" id="KW-1185">Reference proteome</keyword>
<dbReference type="EMBL" id="JAGTJQ010000014">
    <property type="protein sequence ID" value="KAH7012662.1"/>
    <property type="molecule type" value="Genomic_DNA"/>
</dbReference>
<accession>A0A9P8XRM7</accession>
<dbReference type="GeneID" id="70187065"/>
<evidence type="ECO:0000256" key="1">
    <source>
        <dbReference type="SAM" id="Phobius"/>
    </source>
</evidence>
<protein>
    <submittedName>
        <fullName evidence="2">Uncharacterized protein</fullName>
    </submittedName>
</protein>
<organism evidence="2 3">
    <name type="scientific">Microdochium trichocladiopsis</name>
    <dbReference type="NCBI Taxonomy" id="1682393"/>
    <lineage>
        <taxon>Eukaryota</taxon>
        <taxon>Fungi</taxon>
        <taxon>Dikarya</taxon>
        <taxon>Ascomycota</taxon>
        <taxon>Pezizomycotina</taxon>
        <taxon>Sordariomycetes</taxon>
        <taxon>Xylariomycetidae</taxon>
        <taxon>Xylariales</taxon>
        <taxon>Microdochiaceae</taxon>
        <taxon>Microdochium</taxon>
    </lineage>
</organism>
<dbReference type="AlphaFoldDB" id="A0A9P8XRM7"/>
<dbReference type="Proteomes" id="UP000756346">
    <property type="component" value="Unassembled WGS sequence"/>
</dbReference>
<dbReference type="RefSeq" id="XP_046004927.1">
    <property type="nucleotide sequence ID" value="XM_046157519.1"/>
</dbReference>